<dbReference type="PANTHER" id="PTHR46268">
    <property type="entry name" value="STRESS RESPONSE PROTEIN NHAX"/>
    <property type="match status" value="1"/>
</dbReference>
<dbReference type="InterPro" id="IPR006016">
    <property type="entry name" value="UspA"/>
</dbReference>
<dbReference type="PANTHER" id="PTHR46268:SF6">
    <property type="entry name" value="UNIVERSAL STRESS PROTEIN UP12"/>
    <property type="match status" value="1"/>
</dbReference>
<gene>
    <name evidence="3" type="ORF">BST29_09190</name>
</gene>
<accession>A0ABX3SUM4</accession>
<feature type="domain" description="UspA" evidence="2">
    <location>
        <begin position="7"/>
        <end position="147"/>
    </location>
</feature>
<evidence type="ECO:0000259" key="2">
    <source>
        <dbReference type="Pfam" id="PF00582"/>
    </source>
</evidence>
<dbReference type="InterPro" id="IPR006015">
    <property type="entry name" value="Universal_stress_UspA"/>
</dbReference>
<dbReference type="EMBL" id="MVHV01000007">
    <property type="protein sequence ID" value="ORA83699.1"/>
    <property type="molecule type" value="Genomic_DNA"/>
</dbReference>
<sequence length="263" mass="27677">MNQLDAKSVVVGVNGSQAAVNAAKWAIDEALSRRMPLRLVYVIPVVPGREPRIGSAPTSEWELERAEMALSQASCAVQSAAHGKGRPVEVETAVLSGDPAQVLVNESQDAALVCVGTARRGRASDGLLGPTAAALVARAQCPVAVIRTNPDGTPTKLGVIAVVLNDEPDNDEVVHQAMEEGRRRHATVRQIDRRVNSWVRRYPDVPVQTVAAGTGVTSGERQSGAIELAVVGSTDADEIAGLAVPNCHPIVGYPDCSVLVVRH</sequence>
<dbReference type="Pfam" id="PF00582">
    <property type="entry name" value="Usp"/>
    <property type="match status" value="1"/>
</dbReference>
<reference evidence="3 4" key="1">
    <citation type="submission" date="2017-02" db="EMBL/GenBank/DDBJ databases">
        <title>The new phylogeny of genus Mycobacterium.</title>
        <authorList>
            <person name="Tortoli E."/>
            <person name="Trovato A."/>
            <person name="Cirillo D.M."/>
        </authorList>
    </citation>
    <scope>NUCLEOTIDE SEQUENCE [LARGE SCALE GENOMIC DNA]</scope>
    <source>
        <strain evidence="3 4">IP1130001</strain>
    </source>
</reference>
<evidence type="ECO:0000256" key="1">
    <source>
        <dbReference type="ARBA" id="ARBA00008791"/>
    </source>
</evidence>
<comment type="caution">
    <text evidence="3">The sequence shown here is derived from an EMBL/GenBank/DDBJ whole genome shotgun (WGS) entry which is preliminary data.</text>
</comment>
<proteinExistence type="inferred from homology"/>
<comment type="similarity">
    <text evidence="1">Belongs to the universal stress protein A family.</text>
</comment>
<dbReference type="SUPFAM" id="SSF52402">
    <property type="entry name" value="Adenine nucleotide alpha hydrolases-like"/>
    <property type="match status" value="1"/>
</dbReference>
<dbReference type="Gene3D" id="3.40.50.12370">
    <property type="match status" value="1"/>
</dbReference>
<evidence type="ECO:0000313" key="3">
    <source>
        <dbReference type="EMBL" id="ORA83699.1"/>
    </source>
</evidence>
<evidence type="ECO:0000313" key="4">
    <source>
        <dbReference type="Proteomes" id="UP000243140"/>
    </source>
</evidence>
<organism evidence="3 4">
    <name type="scientific">Mycobacterium malmoense</name>
    <dbReference type="NCBI Taxonomy" id="1780"/>
    <lineage>
        <taxon>Bacteria</taxon>
        <taxon>Bacillati</taxon>
        <taxon>Actinomycetota</taxon>
        <taxon>Actinomycetes</taxon>
        <taxon>Mycobacteriales</taxon>
        <taxon>Mycobacteriaceae</taxon>
        <taxon>Mycobacterium</taxon>
    </lineage>
</organism>
<protein>
    <submittedName>
        <fullName evidence="3">Universal stress protein</fullName>
    </submittedName>
</protein>
<dbReference type="RefSeq" id="WP_071512533.1">
    <property type="nucleotide sequence ID" value="NZ_CP060015.1"/>
</dbReference>
<dbReference type="PRINTS" id="PR01438">
    <property type="entry name" value="UNVRSLSTRESS"/>
</dbReference>
<dbReference type="Proteomes" id="UP000243140">
    <property type="component" value="Unassembled WGS sequence"/>
</dbReference>
<keyword evidence="4" id="KW-1185">Reference proteome</keyword>
<name>A0ABX3SUM4_MYCMA</name>